<dbReference type="Gene3D" id="3.90.1150.10">
    <property type="entry name" value="Aspartate Aminotransferase, domain 1"/>
    <property type="match status" value="1"/>
</dbReference>
<sequence>MEACMNMPSSRLSERRQELLTKYEAFKNQGLKLDMSRGKPGSDQLDLSMGLFDNVKDLISEDGLDCRNYGGLDGIVEAKRLFASLFNLSIDEIFVGGNSSLNLEYDLISKAFLFGLNGFMQPWSRLEKVRFLCPSPGYDRHFAITQQFGVEMITVPMTDEGPDMDMVEDLASRDPSVKGIWCIPMYSNPTGITYSDRVVRRLAAMKTAADDFIIMWDNAYAFHHLYDTPDTLLDIIEECRKAAHPNRAYMFASTSKVTFPGAGVAIVASSKENIAHLKKQISIQTIGYDKINQLLHVRFLKDPEHLKAHMKKHAEILRPKFETVLDILEKNLGGKGIATWHKPRGGYFISLNVMKGCARRTVELAKEAGVTFTPAGATFPYGKDPDDSNIRIAPTYPPLHELKTAIEILCVCVELAVLEKMV</sequence>
<dbReference type="EMBL" id="FQZP01000014">
    <property type="protein sequence ID" value="SHI90322.1"/>
    <property type="molecule type" value="Genomic_DNA"/>
</dbReference>
<dbReference type="PANTHER" id="PTHR43799">
    <property type="entry name" value="AMINOTRANSFERASE, PUTATIVE-RELATED"/>
    <property type="match status" value="1"/>
</dbReference>
<dbReference type="Gene3D" id="3.40.640.10">
    <property type="entry name" value="Type I PLP-dependent aspartate aminotransferase-like (Major domain)"/>
    <property type="match status" value="1"/>
</dbReference>
<proteinExistence type="predicted"/>
<accession>A0A1M6EXZ9</accession>
<protein>
    <submittedName>
        <fullName evidence="1">Transcriptional regulator</fullName>
    </submittedName>
</protein>
<dbReference type="CDD" id="cd00609">
    <property type="entry name" value="AAT_like"/>
    <property type="match status" value="1"/>
</dbReference>
<dbReference type="SUPFAM" id="SSF53383">
    <property type="entry name" value="PLP-dependent transferases"/>
    <property type="match status" value="1"/>
</dbReference>
<dbReference type="PANTHER" id="PTHR43799:SF1">
    <property type="entry name" value="ASPARTATE AMINOTRANSFERASE"/>
    <property type="match status" value="1"/>
</dbReference>
<dbReference type="RefSeq" id="WP_149678373.1">
    <property type="nucleotide sequence ID" value="NZ_DAONMB010000004.1"/>
</dbReference>
<dbReference type="InterPro" id="IPR015424">
    <property type="entry name" value="PyrdxlP-dep_Trfase"/>
</dbReference>
<dbReference type="OrthoDB" id="9802328at2"/>
<organism evidence="1 2">
    <name type="scientific">Thermoclostridium caenicola</name>
    <dbReference type="NCBI Taxonomy" id="659425"/>
    <lineage>
        <taxon>Bacteria</taxon>
        <taxon>Bacillati</taxon>
        <taxon>Bacillota</taxon>
        <taxon>Clostridia</taxon>
        <taxon>Eubacteriales</taxon>
        <taxon>Oscillospiraceae</taxon>
        <taxon>Thermoclostridium</taxon>
    </lineage>
</organism>
<dbReference type="GO" id="GO:0004069">
    <property type="term" value="F:L-aspartate:2-oxoglutarate aminotransferase activity"/>
    <property type="evidence" value="ECO:0007669"/>
    <property type="project" value="InterPro"/>
</dbReference>
<gene>
    <name evidence="1" type="ORF">SAMN05444373_101435</name>
</gene>
<evidence type="ECO:0000313" key="2">
    <source>
        <dbReference type="Proteomes" id="UP000324781"/>
    </source>
</evidence>
<dbReference type="InterPro" id="IPR015421">
    <property type="entry name" value="PyrdxlP-dep_Trfase_major"/>
</dbReference>
<reference evidence="1 2" key="1">
    <citation type="submission" date="2016-11" db="EMBL/GenBank/DDBJ databases">
        <authorList>
            <person name="Varghese N."/>
            <person name="Submissions S."/>
        </authorList>
    </citation>
    <scope>NUCLEOTIDE SEQUENCE [LARGE SCALE GENOMIC DNA]</scope>
    <source>
        <strain evidence="1 2">DSM 19027</strain>
    </source>
</reference>
<keyword evidence="2" id="KW-1185">Reference proteome</keyword>
<dbReference type="Proteomes" id="UP000324781">
    <property type="component" value="Unassembled WGS sequence"/>
</dbReference>
<dbReference type="InterPro" id="IPR024551">
    <property type="entry name" value="AspAT_Ic"/>
</dbReference>
<evidence type="ECO:0000313" key="1">
    <source>
        <dbReference type="EMBL" id="SHI90322.1"/>
    </source>
</evidence>
<name>A0A1M6EXZ9_9FIRM</name>
<dbReference type="AlphaFoldDB" id="A0A1M6EXZ9"/>
<dbReference type="InterPro" id="IPR015422">
    <property type="entry name" value="PyrdxlP-dep_Trfase_small"/>
</dbReference>
<dbReference type="Pfam" id="PF12897">
    <property type="entry name" value="Asp_aminotransf"/>
    <property type="match status" value="1"/>
</dbReference>